<dbReference type="GO" id="GO:0030199">
    <property type="term" value="P:collagen fibril organization"/>
    <property type="evidence" value="ECO:0007669"/>
    <property type="project" value="TreeGrafter"/>
</dbReference>
<dbReference type="AlphaFoldDB" id="D2DRC3"/>
<sequence length="181" mass="21700">FTWYQGFTSSAIKMHSIQVLFAVMLLSVVTDSFATGYQYTKHNQPFYLQCPRGYGLTHIYSRFAPYDRTFHFRCRRNWKITSFCHWTTFVNRPKGAINHVCYRGFIMSGIGSTYDRSSKDRRWRYKCCFAFNFSRFTRTRVLNGICRSFNYATPVGYFFRGLKTTYHSIGDRYWQIYYTKL</sequence>
<keyword evidence="4" id="KW-1015">Disulfide bond</keyword>
<dbReference type="GO" id="GO:0005615">
    <property type="term" value="C:extracellular space"/>
    <property type="evidence" value="ECO:0007669"/>
    <property type="project" value="TreeGrafter"/>
</dbReference>
<evidence type="ECO:0000256" key="1">
    <source>
        <dbReference type="ARBA" id="ARBA00004613"/>
    </source>
</evidence>
<evidence type="ECO:0000313" key="5">
    <source>
        <dbReference type="EMBL" id="ACX30673.1"/>
    </source>
</evidence>
<proteinExistence type="evidence at transcript level"/>
<dbReference type="InterPro" id="IPR026645">
    <property type="entry name" value="Dermatopontin"/>
</dbReference>
<organism evidence="5">
    <name type="scientific">Malo kingi</name>
    <dbReference type="NCBI Taxonomy" id="500532"/>
    <lineage>
        <taxon>Eukaryota</taxon>
        <taxon>Metazoa</taxon>
        <taxon>Cnidaria</taxon>
        <taxon>Cubozoa</taxon>
        <taxon>Carybdeida</taxon>
        <taxon>Carukiidae</taxon>
        <taxon>Malo</taxon>
    </lineage>
</organism>
<reference evidence="5" key="1">
    <citation type="submission" date="2009-02" db="EMBL/GenBank/DDBJ databases">
        <title>Molecular identification, characterization and evolution of four defense genes from the Irukandji box jellyfish Malo kingi.</title>
        <authorList>
            <person name="Avila-Soria G."/>
            <person name="Burnell J."/>
        </authorList>
    </citation>
    <scope>NUCLEOTIDE SEQUENCE</scope>
</reference>
<keyword evidence="3" id="KW-0964">Secreted</keyword>
<protein>
    <submittedName>
        <fullName evidence="5">Dermatopontin</fullName>
    </submittedName>
</protein>
<dbReference type="Pfam" id="PF14704">
    <property type="entry name" value="DERM"/>
    <property type="match status" value="1"/>
</dbReference>
<dbReference type="PANTHER" id="PTHR15040">
    <property type="entry name" value="DERMATOPONTIN-RELATED"/>
    <property type="match status" value="1"/>
</dbReference>
<evidence type="ECO:0000256" key="3">
    <source>
        <dbReference type="ARBA" id="ARBA00022525"/>
    </source>
</evidence>
<comment type="subcellular location">
    <subcellularLocation>
        <location evidence="1">Secreted</location>
    </subcellularLocation>
</comment>
<accession>D2DRC3</accession>
<comment type="similarity">
    <text evidence="2">Belongs to the dermatopontin family.</text>
</comment>
<name>D2DRC3_9CNID</name>
<evidence type="ECO:0000256" key="4">
    <source>
        <dbReference type="ARBA" id="ARBA00023157"/>
    </source>
</evidence>
<dbReference type="EMBL" id="FJ705830">
    <property type="protein sequence ID" value="ACX30673.1"/>
    <property type="molecule type" value="mRNA"/>
</dbReference>
<dbReference type="GO" id="GO:0031012">
    <property type="term" value="C:extracellular matrix"/>
    <property type="evidence" value="ECO:0007669"/>
    <property type="project" value="TreeGrafter"/>
</dbReference>
<dbReference type="PANTHER" id="PTHR15040:SF1">
    <property type="entry name" value="DERMATOPONTIN-LIKE ISOFORM X1"/>
    <property type="match status" value="1"/>
</dbReference>
<feature type="non-terminal residue" evidence="5">
    <location>
        <position position="1"/>
    </location>
</feature>
<evidence type="ECO:0000256" key="2">
    <source>
        <dbReference type="ARBA" id="ARBA00008712"/>
    </source>
</evidence>